<dbReference type="InterPro" id="IPR011032">
    <property type="entry name" value="GroES-like_sf"/>
</dbReference>
<comment type="cofactor">
    <cofactor evidence="1">
        <name>Zn(2+)</name>
        <dbReference type="ChEBI" id="CHEBI:29105"/>
    </cofactor>
</comment>
<evidence type="ECO:0000313" key="5">
    <source>
        <dbReference type="EMBL" id="KAK6926189.1"/>
    </source>
</evidence>
<evidence type="ECO:0000256" key="3">
    <source>
        <dbReference type="ARBA" id="ARBA00022723"/>
    </source>
</evidence>
<evidence type="ECO:0000313" key="6">
    <source>
        <dbReference type="Proteomes" id="UP001370490"/>
    </source>
</evidence>
<evidence type="ECO:0008006" key="7">
    <source>
        <dbReference type="Google" id="ProtNLM"/>
    </source>
</evidence>
<evidence type="ECO:0000256" key="2">
    <source>
        <dbReference type="ARBA" id="ARBA00011738"/>
    </source>
</evidence>
<dbReference type="GO" id="GO:0046294">
    <property type="term" value="P:formaldehyde catabolic process"/>
    <property type="evidence" value="ECO:0007669"/>
    <property type="project" value="TreeGrafter"/>
</dbReference>
<dbReference type="Gene3D" id="3.90.180.10">
    <property type="entry name" value="Medium-chain alcohol dehydrogenases, catalytic domain"/>
    <property type="match status" value="1"/>
</dbReference>
<accession>A0AAN8Z4H2</accession>
<dbReference type="PANTHER" id="PTHR43880">
    <property type="entry name" value="ALCOHOL DEHYDROGENASE"/>
    <property type="match status" value="1"/>
</dbReference>
<dbReference type="PANTHER" id="PTHR43880:SF38">
    <property type="entry name" value="ALCOHOL DEHYDROGENASE-RELATED"/>
    <property type="match status" value="1"/>
</dbReference>
<comment type="caution">
    <text evidence="5">The sequence shown here is derived from an EMBL/GenBank/DDBJ whole genome shotgun (WGS) entry which is preliminary data.</text>
</comment>
<dbReference type="GO" id="GO:0008270">
    <property type="term" value="F:zinc ion binding"/>
    <property type="evidence" value="ECO:0007669"/>
    <property type="project" value="TreeGrafter"/>
</dbReference>
<dbReference type="Proteomes" id="UP001370490">
    <property type="component" value="Unassembled WGS sequence"/>
</dbReference>
<comment type="subunit">
    <text evidence="2">Homodimer.</text>
</comment>
<evidence type="ECO:0000256" key="1">
    <source>
        <dbReference type="ARBA" id="ARBA00001947"/>
    </source>
</evidence>
<protein>
    <recommendedName>
        <fullName evidence="7">Alcohol dehydrogenase</fullName>
    </recommendedName>
</protein>
<sequence>FPFLKAMSPQVITCKAAVCWGAGEPVKVEEIEVDPPKAEEVRLKMLCASLCHSDIICQNGFPFVSDPHLILLSLSLSLK</sequence>
<name>A0AAN8Z4H2_9MAGN</name>
<reference evidence="5 6" key="1">
    <citation type="submission" date="2023-12" db="EMBL/GenBank/DDBJ databases">
        <title>A high-quality genome assembly for Dillenia turbinata (Dilleniales).</title>
        <authorList>
            <person name="Chanderbali A."/>
        </authorList>
    </citation>
    <scope>NUCLEOTIDE SEQUENCE [LARGE SCALE GENOMIC DNA]</scope>
    <source>
        <strain evidence="5">LSX21</strain>
        <tissue evidence="5">Leaf</tissue>
    </source>
</reference>
<keyword evidence="4" id="KW-0862">Zinc</keyword>
<dbReference type="EMBL" id="JBAMMX010000015">
    <property type="protein sequence ID" value="KAK6926189.1"/>
    <property type="molecule type" value="Genomic_DNA"/>
</dbReference>
<proteinExistence type="predicted"/>
<dbReference type="GO" id="GO:0005829">
    <property type="term" value="C:cytosol"/>
    <property type="evidence" value="ECO:0007669"/>
    <property type="project" value="TreeGrafter"/>
</dbReference>
<gene>
    <name evidence="5" type="ORF">RJ641_007908</name>
</gene>
<keyword evidence="6" id="KW-1185">Reference proteome</keyword>
<evidence type="ECO:0000256" key="4">
    <source>
        <dbReference type="ARBA" id="ARBA00022833"/>
    </source>
</evidence>
<dbReference type="SUPFAM" id="SSF50129">
    <property type="entry name" value="GroES-like"/>
    <property type="match status" value="1"/>
</dbReference>
<dbReference type="AlphaFoldDB" id="A0AAN8Z4H2"/>
<organism evidence="5 6">
    <name type="scientific">Dillenia turbinata</name>
    <dbReference type="NCBI Taxonomy" id="194707"/>
    <lineage>
        <taxon>Eukaryota</taxon>
        <taxon>Viridiplantae</taxon>
        <taxon>Streptophyta</taxon>
        <taxon>Embryophyta</taxon>
        <taxon>Tracheophyta</taxon>
        <taxon>Spermatophyta</taxon>
        <taxon>Magnoliopsida</taxon>
        <taxon>eudicotyledons</taxon>
        <taxon>Gunneridae</taxon>
        <taxon>Pentapetalae</taxon>
        <taxon>Dilleniales</taxon>
        <taxon>Dilleniaceae</taxon>
        <taxon>Dillenia</taxon>
    </lineage>
</organism>
<feature type="non-terminal residue" evidence="5">
    <location>
        <position position="1"/>
    </location>
</feature>
<keyword evidence="3" id="KW-0479">Metal-binding</keyword>
<dbReference type="GO" id="GO:0051903">
    <property type="term" value="F:S-(hydroxymethyl)glutathione dehydrogenase [NAD(P)+] activity"/>
    <property type="evidence" value="ECO:0007669"/>
    <property type="project" value="TreeGrafter"/>
</dbReference>